<dbReference type="HAMAP" id="MF_00161">
    <property type="entry name" value="LspA"/>
    <property type="match status" value="1"/>
</dbReference>
<evidence type="ECO:0000256" key="8">
    <source>
        <dbReference type="ARBA" id="ARBA00023136"/>
    </source>
</evidence>
<feature type="transmembrane region" description="Helical" evidence="9">
    <location>
        <begin position="58"/>
        <end position="76"/>
    </location>
</feature>
<protein>
    <recommendedName>
        <fullName evidence="9">Lipoprotein signal peptidase</fullName>
        <ecNumber evidence="9">3.4.23.36</ecNumber>
    </recommendedName>
    <alternativeName>
        <fullName evidence="9">Prolipoprotein signal peptidase</fullName>
    </alternativeName>
    <alternativeName>
        <fullName evidence="9">Signal peptidase II</fullName>
        <shortName evidence="9">SPase II</shortName>
    </alternativeName>
</protein>
<dbReference type="NCBIfam" id="TIGR00077">
    <property type="entry name" value="lspA"/>
    <property type="match status" value="1"/>
</dbReference>
<comment type="catalytic activity">
    <reaction evidence="9 10">
        <text>Release of signal peptides from bacterial membrane prolipoproteins. Hydrolyzes -Xaa-Yaa-Zaa-|-(S,diacylglyceryl)Cys-, in which Xaa is hydrophobic (preferably Leu), and Yaa (Ala or Ser) and Zaa (Gly or Ala) have small, neutral side chains.</text>
        <dbReference type="EC" id="3.4.23.36"/>
    </reaction>
</comment>
<comment type="similarity">
    <text evidence="1 9 11">Belongs to the peptidase A8 family.</text>
</comment>
<name>A0ABT4Q300_9BACL</name>
<keyword evidence="5 9" id="KW-0064">Aspartyl protease</keyword>
<evidence type="ECO:0000313" key="12">
    <source>
        <dbReference type="EMBL" id="MCZ8511253.1"/>
    </source>
</evidence>
<keyword evidence="2 9" id="KW-1003">Cell membrane</keyword>
<keyword evidence="6 9" id="KW-0378">Hydrolase</keyword>
<dbReference type="Proteomes" id="UP001527882">
    <property type="component" value="Unassembled WGS sequence"/>
</dbReference>
<evidence type="ECO:0000256" key="6">
    <source>
        <dbReference type="ARBA" id="ARBA00022801"/>
    </source>
</evidence>
<feature type="transmembrane region" description="Helical" evidence="9">
    <location>
        <begin position="133"/>
        <end position="154"/>
    </location>
</feature>
<dbReference type="Pfam" id="PF01252">
    <property type="entry name" value="Peptidase_A8"/>
    <property type="match status" value="1"/>
</dbReference>
<gene>
    <name evidence="9 12" type="primary">lspA</name>
    <name evidence="12" type="ORF">O9H85_02110</name>
</gene>
<dbReference type="PROSITE" id="PS00855">
    <property type="entry name" value="SPASE_II"/>
    <property type="match status" value="1"/>
</dbReference>
<evidence type="ECO:0000313" key="13">
    <source>
        <dbReference type="Proteomes" id="UP001527882"/>
    </source>
</evidence>
<keyword evidence="4 9" id="KW-0812">Transmembrane</keyword>
<sequence>MRYYIYSLIILLLDQVTKWVIVNRLLLGESRSVIGEFFQITSHRNRGAAFGILQNQRWFFVVITLAVAAGIVWYLSKTVKEGKRLLPFALSLVLGGALGNFIDRALFGEVVDFLQLRFQFQWFGTAVDYTYPIFNVADSSIVVGVILIFVDSLISWRKEAKQASEAK</sequence>
<dbReference type="PRINTS" id="PR00781">
    <property type="entry name" value="LIPOSIGPTASE"/>
</dbReference>
<dbReference type="GO" id="GO:0004190">
    <property type="term" value="F:aspartic-type endopeptidase activity"/>
    <property type="evidence" value="ECO:0007669"/>
    <property type="project" value="UniProtKB-EC"/>
</dbReference>
<comment type="caution">
    <text evidence="9">Lacks conserved residue(s) required for the propagation of feature annotation.</text>
</comment>
<evidence type="ECO:0000256" key="9">
    <source>
        <dbReference type="HAMAP-Rule" id="MF_00161"/>
    </source>
</evidence>
<evidence type="ECO:0000256" key="10">
    <source>
        <dbReference type="RuleBase" id="RU000594"/>
    </source>
</evidence>
<evidence type="ECO:0000256" key="7">
    <source>
        <dbReference type="ARBA" id="ARBA00022989"/>
    </source>
</evidence>
<evidence type="ECO:0000256" key="3">
    <source>
        <dbReference type="ARBA" id="ARBA00022670"/>
    </source>
</evidence>
<dbReference type="EC" id="3.4.23.36" evidence="9"/>
<dbReference type="PANTHER" id="PTHR33695:SF1">
    <property type="entry name" value="LIPOPROTEIN SIGNAL PEPTIDASE"/>
    <property type="match status" value="1"/>
</dbReference>
<dbReference type="PANTHER" id="PTHR33695">
    <property type="entry name" value="LIPOPROTEIN SIGNAL PEPTIDASE"/>
    <property type="match status" value="1"/>
</dbReference>
<dbReference type="InterPro" id="IPR001872">
    <property type="entry name" value="Peptidase_A8"/>
</dbReference>
<comment type="caution">
    <text evidence="12">The sequence shown here is derived from an EMBL/GenBank/DDBJ whole genome shotgun (WGS) entry which is preliminary data.</text>
</comment>
<organism evidence="12 13">
    <name type="scientific">Paenibacillus gyeongsangnamensis</name>
    <dbReference type="NCBI Taxonomy" id="3388067"/>
    <lineage>
        <taxon>Bacteria</taxon>
        <taxon>Bacillati</taxon>
        <taxon>Bacillota</taxon>
        <taxon>Bacilli</taxon>
        <taxon>Bacillales</taxon>
        <taxon>Paenibacillaceae</taxon>
        <taxon>Paenibacillus</taxon>
    </lineage>
</organism>
<dbReference type="EMBL" id="JAQAGZ010000001">
    <property type="protein sequence ID" value="MCZ8511253.1"/>
    <property type="molecule type" value="Genomic_DNA"/>
</dbReference>
<evidence type="ECO:0000256" key="2">
    <source>
        <dbReference type="ARBA" id="ARBA00022475"/>
    </source>
</evidence>
<evidence type="ECO:0000256" key="4">
    <source>
        <dbReference type="ARBA" id="ARBA00022692"/>
    </source>
</evidence>
<feature type="active site" evidence="9">
    <location>
        <position position="112"/>
    </location>
</feature>
<proteinExistence type="inferred from homology"/>
<reference evidence="12 13" key="1">
    <citation type="submission" date="2022-12" db="EMBL/GenBank/DDBJ databases">
        <title>Draft genome sequence of Paenibacillus sp. dW9.</title>
        <authorList>
            <person name="Choi E.-W."/>
            <person name="Kim D.-U."/>
        </authorList>
    </citation>
    <scope>NUCLEOTIDE SEQUENCE [LARGE SCALE GENOMIC DNA]</scope>
    <source>
        <strain evidence="13">dW9</strain>
    </source>
</reference>
<keyword evidence="3 9" id="KW-0645">Protease</keyword>
<accession>A0ABT4Q300</accession>
<keyword evidence="13" id="KW-1185">Reference proteome</keyword>
<feature type="transmembrane region" description="Helical" evidence="9">
    <location>
        <begin position="88"/>
        <end position="107"/>
    </location>
</feature>
<evidence type="ECO:0000256" key="1">
    <source>
        <dbReference type="ARBA" id="ARBA00006139"/>
    </source>
</evidence>
<keyword evidence="8 9" id="KW-0472">Membrane</keyword>
<comment type="function">
    <text evidence="9 10">This protein specifically catalyzes the removal of signal peptides from prolipoproteins.</text>
</comment>
<comment type="subcellular location">
    <subcellularLocation>
        <location evidence="9">Cell membrane</location>
        <topology evidence="9">Multi-pass membrane protein</topology>
    </subcellularLocation>
</comment>
<dbReference type="RefSeq" id="WP_269879814.1">
    <property type="nucleotide sequence ID" value="NZ_JAQAGZ010000001.1"/>
</dbReference>
<evidence type="ECO:0000256" key="11">
    <source>
        <dbReference type="RuleBase" id="RU004181"/>
    </source>
</evidence>
<keyword evidence="7 9" id="KW-1133">Transmembrane helix</keyword>
<comment type="pathway">
    <text evidence="9">Protein modification; lipoprotein biosynthesis (signal peptide cleavage).</text>
</comment>
<feature type="active site" evidence="9">
    <location>
        <position position="138"/>
    </location>
</feature>
<evidence type="ECO:0000256" key="5">
    <source>
        <dbReference type="ARBA" id="ARBA00022750"/>
    </source>
</evidence>